<reference evidence="1 2" key="1">
    <citation type="submission" date="2023-01" db="EMBL/GenBank/DDBJ databases">
        <title>Novel diversity within Roseofilum (Cyanobacteria; Desertifilaceae) from marine benthic mats with descriptions of four novel species.</title>
        <authorList>
            <person name="Wang Y."/>
            <person name="Berthold D.E."/>
            <person name="Hu J."/>
            <person name="Lefler F.W."/>
            <person name="Laughinghouse H.D. IV."/>
        </authorList>
    </citation>
    <scope>NUCLEOTIDE SEQUENCE [LARGE SCALE GENOMIC DNA]</scope>
    <source>
        <strain evidence="1 2">BLCC-M143</strain>
    </source>
</reference>
<sequence length="96" mass="10750">MAQTWTDTTYKLDGTEMTILTTHPRHHQVSLYVPGYSLGGNGFSIFFGEEHIELLETLLTELKECNQGADEKRSNNFIAKPEPVTLHVSATEEIAV</sequence>
<comment type="caution">
    <text evidence="1">The sequence shown here is derived from an EMBL/GenBank/DDBJ whole genome shotgun (WGS) entry which is preliminary data.</text>
</comment>
<keyword evidence="2" id="KW-1185">Reference proteome</keyword>
<protein>
    <submittedName>
        <fullName evidence="1">Uncharacterized protein</fullName>
    </submittedName>
</protein>
<gene>
    <name evidence="1" type="ORF">PMH09_10930</name>
</gene>
<dbReference type="Proteomes" id="UP001232992">
    <property type="component" value="Unassembled WGS sequence"/>
</dbReference>
<name>A0ABT7BWY1_9CYAN</name>
<evidence type="ECO:0000313" key="2">
    <source>
        <dbReference type="Proteomes" id="UP001232992"/>
    </source>
</evidence>
<dbReference type="RefSeq" id="WP_283758355.1">
    <property type="nucleotide sequence ID" value="NZ_JAQOSQ010000009.1"/>
</dbReference>
<evidence type="ECO:0000313" key="1">
    <source>
        <dbReference type="EMBL" id="MDJ1183703.1"/>
    </source>
</evidence>
<dbReference type="EMBL" id="JAQOSQ010000009">
    <property type="protein sequence ID" value="MDJ1183703.1"/>
    <property type="molecule type" value="Genomic_DNA"/>
</dbReference>
<accession>A0ABT7BWY1</accession>
<proteinExistence type="predicted"/>
<organism evidence="1 2">
    <name type="scientific">Roseofilum casamattae BLCC-M143</name>
    <dbReference type="NCBI Taxonomy" id="3022442"/>
    <lineage>
        <taxon>Bacteria</taxon>
        <taxon>Bacillati</taxon>
        <taxon>Cyanobacteriota</taxon>
        <taxon>Cyanophyceae</taxon>
        <taxon>Desertifilales</taxon>
        <taxon>Desertifilaceae</taxon>
        <taxon>Roseofilum</taxon>
        <taxon>Roseofilum casamattae</taxon>
    </lineage>
</organism>